<accession>A0A0A9C2G6</accession>
<feature type="region of interest" description="Disordered" evidence="1">
    <location>
        <begin position="1"/>
        <end position="20"/>
    </location>
</feature>
<name>A0A0A9C2G6_ARUDO</name>
<evidence type="ECO:0000313" key="2">
    <source>
        <dbReference type="EMBL" id="JAD69771.1"/>
    </source>
</evidence>
<organism evidence="2">
    <name type="scientific">Arundo donax</name>
    <name type="common">Giant reed</name>
    <name type="synonym">Donax arundinaceus</name>
    <dbReference type="NCBI Taxonomy" id="35708"/>
    <lineage>
        <taxon>Eukaryota</taxon>
        <taxon>Viridiplantae</taxon>
        <taxon>Streptophyta</taxon>
        <taxon>Embryophyta</taxon>
        <taxon>Tracheophyta</taxon>
        <taxon>Spermatophyta</taxon>
        <taxon>Magnoliopsida</taxon>
        <taxon>Liliopsida</taxon>
        <taxon>Poales</taxon>
        <taxon>Poaceae</taxon>
        <taxon>PACMAD clade</taxon>
        <taxon>Arundinoideae</taxon>
        <taxon>Arundineae</taxon>
        <taxon>Arundo</taxon>
    </lineage>
</organism>
<dbReference type="EMBL" id="GBRH01228124">
    <property type="protein sequence ID" value="JAD69771.1"/>
    <property type="molecule type" value="Transcribed_RNA"/>
</dbReference>
<reference evidence="2" key="1">
    <citation type="submission" date="2014-09" db="EMBL/GenBank/DDBJ databases">
        <authorList>
            <person name="Magalhaes I.L.F."/>
            <person name="Oliveira U."/>
            <person name="Santos F.R."/>
            <person name="Vidigal T.H.D.A."/>
            <person name="Brescovit A.D."/>
            <person name="Santos A.J."/>
        </authorList>
    </citation>
    <scope>NUCLEOTIDE SEQUENCE</scope>
    <source>
        <tissue evidence="2">Shoot tissue taken approximately 20 cm above the soil surface</tissue>
    </source>
</reference>
<protein>
    <submittedName>
        <fullName evidence="2">Uncharacterized protein</fullName>
    </submittedName>
</protein>
<feature type="compositionally biased region" description="Basic and acidic residues" evidence="1">
    <location>
        <begin position="10"/>
        <end position="20"/>
    </location>
</feature>
<evidence type="ECO:0000256" key="1">
    <source>
        <dbReference type="SAM" id="MobiDB-lite"/>
    </source>
</evidence>
<reference evidence="2" key="2">
    <citation type="journal article" date="2015" name="Data Brief">
        <title>Shoot transcriptome of the giant reed, Arundo donax.</title>
        <authorList>
            <person name="Barrero R.A."/>
            <person name="Guerrero F.D."/>
            <person name="Moolhuijzen P."/>
            <person name="Goolsby J.A."/>
            <person name="Tidwell J."/>
            <person name="Bellgard S.E."/>
            <person name="Bellgard M.I."/>
        </authorList>
    </citation>
    <scope>NUCLEOTIDE SEQUENCE</scope>
    <source>
        <tissue evidence="2">Shoot tissue taken approximately 20 cm above the soil surface</tissue>
    </source>
</reference>
<dbReference type="AlphaFoldDB" id="A0A0A9C2G6"/>
<sequence>MLYSDQHLLPIRDERLKRTK</sequence>
<proteinExistence type="predicted"/>